<dbReference type="SUPFAM" id="SSF55874">
    <property type="entry name" value="ATPase domain of HSP90 chaperone/DNA topoisomerase II/histidine kinase"/>
    <property type="match status" value="1"/>
</dbReference>
<keyword evidence="2" id="KW-1185">Reference proteome</keyword>
<dbReference type="Pfam" id="PF13589">
    <property type="entry name" value="HATPase_c_3"/>
    <property type="match status" value="1"/>
</dbReference>
<dbReference type="Gene3D" id="3.30.565.10">
    <property type="entry name" value="Histidine kinase-like ATPase, C-terminal domain"/>
    <property type="match status" value="1"/>
</dbReference>
<evidence type="ECO:0000313" key="1">
    <source>
        <dbReference type="EMBL" id="MFD1765307.1"/>
    </source>
</evidence>
<keyword evidence="1" id="KW-0547">Nucleotide-binding</keyword>
<comment type="caution">
    <text evidence="1">The sequence shown here is derived from an EMBL/GenBank/DDBJ whole genome shotgun (WGS) entry which is preliminary data.</text>
</comment>
<proteinExistence type="predicted"/>
<accession>A0ABW4MBZ8</accession>
<dbReference type="GO" id="GO:0005524">
    <property type="term" value="F:ATP binding"/>
    <property type="evidence" value="ECO:0007669"/>
    <property type="project" value="UniProtKB-KW"/>
</dbReference>
<evidence type="ECO:0000313" key="2">
    <source>
        <dbReference type="Proteomes" id="UP001597215"/>
    </source>
</evidence>
<dbReference type="InterPro" id="IPR036890">
    <property type="entry name" value="HATPase_C_sf"/>
</dbReference>
<sequence length="220" mass="24522">MARIDSVNIRPGVNVLSVLPHLNYKAWFALAEFVDNAIQSSVARKKQLIAADGQGYSLRVDIDFDLADSRITIRDNAAGIASSDYQRAFRPAEIPPDASGLSEFGMGMKSAACWFAPTWSVRSTALGERVERTVFFDIDKIVTDSIEELDVVSIEAAENSHYTEVRLEKIRKFPHGKTIGKIKEHLASIYRAYIRDGLICPLLGGPKSMLFWTRKEKTNA</sequence>
<keyword evidence="1" id="KW-0067">ATP-binding</keyword>
<feature type="non-terminal residue" evidence="1">
    <location>
        <position position="220"/>
    </location>
</feature>
<dbReference type="Proteomes" id="UP001597215">
    <property type="component" value="Unassembled WGS sequence"/>
</dbReference>
<gene>
    <name evidence="1" type="ORF">ACFSAG_00430</name>
</gene>
<reference evidence="2" key="1">
    <citation type="journal article" date="2019" name="Int. J. Syst. Evol. Microbiol.">
        <title>The Global Catalogue of Microorganisms (GCM) 10K type strain sequencing project: providing services to taxonomists for standard genome sequencing and annotation.</title>
        <authorList>
            <consortium name="The Broad Institute Genomics Platform"/>
            <consortium name="The Broad Institute Genome Sequencing Center for Infectious Disease"/>
            <person name="Wu L."/>
            <person name="Ma J."/>
        </authorList>
    </citation>
    <scope>NUCLEOTIDE SEQUENCE [LARGE SCALE GENOMIC DNA]</scope>
    <source>
        <strain evidence="2">CGMCC 1.12449</strain>
    </source>
</reference>
<name>A0ABW4MBZ8_9SPHN</name>
<dbReference type="RefSeq" id="WP_381510501.1">
    <property type="nucleotide sequence ID" value="NZ_JBHUEL010000002.1"/>
</dbReference>
<dbReference type="EMBL" id="JBHUEL010000002">
    <property type="protein sequence ID" value="MFD1765307.1"/>
    <property type="molecule type" value="Genomic_DNA"/>
</dbReference>
<organism evidence="1 2">
    <name type="scientific">Sphingorhabdus buctiana</name>
    <dbReference type="NCBI Taxonomy" id="1508805"/>
    <lineage>
        <taxon>Bacteria</taxon>
        <taxon>Pseudomonadati</taxon>
        <taxon>Pseudomonadota</taxon>
        <taxon>Alphaproteobacteria</taxon>
        <taxon>Sphingomonadales</taxon>
        <taxon>Sphingomonadaceae</taxon>
        <taxon>Sphingorhabdus</taxon>
    </lineage>
</organism>
<protein>
    <submittedName>
        <fullName evidence="1">ATP-binding protein</fullName>
    </submittedName>
</protein>